<name>A0ACA9PUH8_9GLOM</name>
<evidence type="ECO:0000313" key="2">
    <source>
        <dbReference type="Proteomes" id="UP000789366"/>
    </source>
</evidence>
<proteinExistence type="predicted"/>
<dbReference type="EMBL" id="CAJVPW010030395">
    <property type="protein sequence ID" value="CAG8723897.1"/>
    <property type="molecule type" value="Genomic_DNA"/>
</dbReference>
<comment type="caution">
    <text evidence="1">The sequence shown here is derived from an EMBL/GenBank/DDBJ whole genome shotgun (WGS) entry which is preliminary data.</text>
</comment>
<evidence type="ECO:0000313" key="1">
    <source>
        <dbReference type="EMBL" id="CAG8723897.1"/>
    </source>
</evidence>
<protein>
    <submittedName>
        <fullName evidence="1">4660_t:CDS:1</fullName>
    </submittedName>
</protein>
<reference evidence="1" key="1">
    <citation type="submission" date="2021-06" db="EMBL/GenBank/DDBJ databases">
        <authorList>
            <person name="Kallberg Y."/>
            <person name="Tangrot J."/>
            <person name="Rosling A."/>
        </authorList>
    </citation>
    <scope>NUCLEOTIDE SEQUENCE</scope>
    <source>
        <strain evidence="1">28 12/20/2015</strain>
    </source>
</reference>
<keyword evidence="2" id="KW-1185">Reference proteome</keyword>
<dbReference type="Proteomes" id="UP000789366">
    <property type="component" value="Unassembled WGS sequence"/>
</dbReference>
<feature type="non-terminal residue" evidence="1">
    <location>
        <position position="54"/>
    </location>
</feature>
<sequence length="54" mass="5798">IIISGVSSIDIVKIGSRVSASRSVISVIIRRMISRSIPIMRLAFTSGSIIIVEV</sequence>
<organism evidence="1 2">
    <name type="scientific">Cetraspora pellucida</name>
    <dbReference type="NCBI Taxonomy" id="1433469"/>
    <lineage>
        <taxon>Eukaryota</taxon>
        <taxon>Fungi</taxon>
        <taxon>Fungi incertae sedis</taxon>
        <taxon>Mucoromycota</taxon>
        <taxon>Glomeromycotina</taxon>
        <taxon>Glomeromycetes</taxon>
        <taxon>Diversisporales</taxon>
        <taxon>Gigasporaceae</taxon>
        <taxon>Cetraspora</taxon>
    </lineage>
</organism>
<feature type="non-terminal residue" evidence="1">
    <location>
        <position position="1"/>
    </location>
</feature>
<gene>
    <name evidence="1" type="ORF">SPELUC_LOCUS12623</name>
</gene>
<accession>A0ACA9PUH8</accession>